<dbReference type="OrthoDB" id="5242916at2"/>
<evidence type="ECO:0000313" key="4">
    <source>
        <dbReference type="EMBL" id="KDE96694.1"/>
    </source>
</evidence>
<comment type="similarity">
    <text evidence="1 2">Belongs to the small heat shock protein (HSP20) family.</text>
</comment>
<dbReference type="eggNOG" id="COG0071">
    <property type="taxonomic scope" value="Bacteria"/>
</dbReference>
<evidence type="ECO:0000313" key="5">
    <source>
        <dbReference type="Proteomes" id="UP000022835"/>
    </source>
</evidence>
<dbReference type="Gene3D" id="2.60.40.790">
    <property type="match status" value="1"/>
</dbReference>
<proteinExistence type="inferred from homology"/>
<sequence>MEVTPMGMMFDPFRDLGRFTEQVLGTAARPSGLPVDAWRDGDGFVVEFDVPGIAPDALDVQVDHDVLTVTAERPEVSDQNGQWVIAERPHGVFRRQLSLGQHLDTEHIEADYHSGVLRVRIPVAETAKPRKIAIGSPAPQHALDQG</sequence>
<feature type="domain" description="SHSP" evidence="3">
    <location>
        <begin position="26"/>
        <end position="137"/>
    </location>
</feature>
<dbReference type="InterPro" id="IPR031107">
    <property type="entry name" value="Small_HSP"/>
</dbReference>
<dbReference type="SUPFAM" id="SSF49764">
    <property type="entry name" value="HSP20-like chaperones"/>
    <property type="match status" value="1"/>
</dbReference>
<keyword evidence="5" id="KW-1185">Reference proteome</keyword>
<dbReference type="InterPro" id="IPR002068">
    <property type="entry name" value="A-crystallin/Hsp20_dom"/>
</dbReference>
<dbReference type="RefSeq" id="WP_036349833.1">
    <property type="nucleotide sequence ID" value="NZ_JALN02000005.1"/>
</dbReference>
<dbReference type="Pfam" id="PF00011">
    <property type="entry name" value="HSP20"/>
    <property type="match status" value="1"/>
</dbReference>
<organism evidence="4 5">
    <name type="scientific">Mycolicibacterium aromaticivorans JS19b1 = JCM 16368</name>
    <dbReference type="NCBI Taxonomy" id="1440774"/>
    <lineage>
        <taxon>Bacteria</taxon>
        <taxon>Bacillati</taxon>
        <taxon>Actinomycetota</taxon>
        <taxon>Actinomycetes</taxon>
        <taxon>Mycobacteriales</taxon>
        <taxon>Mycobacteriaceae</taxon>
        <taxon>Mycolicibacterium</taxon>
    </lineage>
</organism>
<dbReference type="STRING" id="1440774.Y900_030635"/>
<comment type="caution">
    <text evidence="4">The sequence shown here is derived from an EMBL/GenBank/DDBJ whole genome shotgun (WGS) entry which is preliminary data.</text>
</comment>
<accession>A0A064C7R7</accession>
<dbReference type="EMBL" id="JALN02000005">
    <property type="protein sequence ID" value="KDE96694.1"/>
    <property type="molecule type" value="Genomic_DNA"/>
</dbReference>
<dbReference type="PROSITE" id="PS01031">
    <property type="entry name" value="SHSP"/>
    <property type="match status" value="1"/>
</dbReference>
<reference evidence="4" key="1">
    <citation type="submission" date="2014-05" db="EMBL/GenBank/DDBJ databases">
        <title>Genome sequence of Mycobacterium aromaticivorans strain JS19b1T (= DSM 45407T).</title>
        <authorList>
            <person name="Kwak Y."/>
            <person name="Park G.-S."/>
            <person name="Li Q.X."/>
            <person name="Lee S.-E."/>
            <person name="Shin J.-H."/>
        </authorList>
    </citation>
    <scope>NUCLEOTIDE SEQUENCE [LARGE SCALE GENOMIC DNA]</scope>
    <source>
        <strain evidence="4">JS19b1</strain>
    </source>
</reference>
<dbReference type="AlphaFoldDB" id="A0A064C7R7"/>
<dbReference type="PANTHER" id="PTHR11527">
    <property type="entry name" value="HEAT-SHOCK PROTEIN 20 FAMILY MEMBER"/>
    <property type="match status" value="1"/>
</dbReference>
<dbReference type="Proteomes" id="UP000022835">
    <property type="component" value="Unassembled WGS sequence"/>
</dbReference>
<name>A0A064C7R7_9MYCO</name>
<evidence type="ECO:0000256" key="1">
    <source>
        <dbReference type="PROSITE-ProRule" id="PRU00285"/>
    </source>
</evidence>
<dbReference type="InterPro" id="IPR008978">
    <property type="entry name" value="HSP20-like_chaperone"/>
</dbReference>
<protein>
    <recommendedName>
        <fullName evidence="3">SHSP domain-containing protein</fullName>
    </recommendedName>
</protein>
<dbReference type="CDD" id="cd06464">
    <property type="entry name" value="ACD_sHsps-like"/>
    <property type="match status" value="1"/>
</dbReference>
<evidence type="ECO:0000259" key="3">
    <source>
        <dbReference type="PROSITE" id="PS01031"/>
    </source>
</evidence>
<gene>
    <name evidence="4" type="ORF">Y900_030635</name>
</gene>
<evidence type="ECO:0000256" key="2">
    <source>
        <dbReference type="RuleBase" id="RU003616"/>
    </source>
</evidence>